<accession>A0ACA9QZH7</accession>
<organism evidence="1 2">
    <name type="scientific">Acaulospora colombiana</name>
    <dbReference type="NCBI Taxonomy" id="27376"/>
    <lineage>
        <taxon>Eukaryota</taxon>
        <taxon>Fungi</taxon>
        <taxon>Fungi incertae sedis</taxon>
        <taxon>Mucoromycota</taxon>
        <taxon>Glomeromycotina</taxon>
        <taxon>Glomeromycetes</taxon>
        <taxon>Diversisporales</taxon>
        <taxon>Acaulosporaceae</taxon>
        <taxon>Acaulospora</taxon>
    </lineage>
</organism>
<proteinExistence type="predicted"/>
<comment type="caution">
    <text evidence="1">The sequence shown here is derived from an EMBL/GenBank/DDBJ whole genome shotgun (WGS) entry which is preliminary data.</text>
</comment>
<gene>
    <name evidence="1" type="ORF">ACOLOM_LOCUS13766</name>
</gene>
<feature type="non-terminal residue" evidence="1">
    <location>
        <position position="210"/>
    </location>
</feature>
<dbReference type="EMBL" id="CAJVPT010064685">
    <property type="protein sequence ID" value="CAG8770683.1"/>
    <property type="molecule type" value="Genomic_DNA"/>
</dbReference>
<name>A0ACA9QZH7_9GLOM</name>
<protein>
    <submittedName>
        <fullName evidence="1">10698_t:CDS:1</fullName>
    </submittedName>
</protein>
<feature type="non-terminal residue" evidence="1">
    <location>
        <position position="1"/>
    </location>
</feature>
<sequence>LVLLKLFDNADEPDLRLEDYLPNSTSGAVLITTRNRDCIEYAPDSEIQVGEMSETEAVDLLHRVAKVHPPSKGTSVAIVRELGMLALAVTQAGAYIFKTRQLNRYLDIFRKHRAELLREASLRRRNYERSTYTAFDLSFRLLPEKSQEFMKICSFLHHYRIPRALFEKSITNGFRPEFDIEGYPPMAEMETLISSLKDTFGSGWDDHVFN</sequence>
<reference evidence="1" key="1">
    <citation type="submission" date="2021-06" db="EMBL/GenBank/DDBJ databases">
        <authorList>
            <person name="Kallberg Y."/>
            <person name="Tangrot J."/>
            <person name="Rosling A."/>
        </authorList>
    </citation>
    <scope>NUCLEOTIDE SEQUENCE</scope>
    <source>
        <strain evidence="1">CL356</strain>
    </source>
</reference>
<evidence type="ECO:0000313" key="1">
    <source>
        <dbReference type="EMBL" id="CAG8770683.1"/>
    </source>
</evidence>
<evidence type="ECO:0000313" key="2">
    <source>
        <dbReference type="Proteomes" id="UP000789525"/>
    </source>
</evidence>
<keyword evidence="2" id="KW-1185">Reference proteome</keyword>
<dbReference type="Proteomes" id="UP000789525">
    <property type="component" value="Unassembled WGS sequence"/>
</dbReference>